<evidence type="ECO:0000313" key="6">
    <source>
        <dbReference type="EMBL" id="KAG0484002.1"/>
    </source>
</evidence>
<reference evidence="6 7" key="1">
    <citation type="journal article" date="2020" name="Nat. Food">
        <title>A phased Vanilla planifolia genome enables genetic improvement of flavour and production.</title>
        <authorList>
            <person name="Hasing T."/>
            <person name="Tang H."/>
            <person name="Brym M."/>
            <person name="Khazi F."/>
            <person name="Huang T."/>
            <person name="Chambers A.H."/>
        </authorList>
    </citation>
    <scope>NUCLEOTIDE SEQUENCE [LARGE SCALE GENOMIC DNA]</scope>
    <source>
        <tissue evidence="6">Leaf</tissue>
    </source>
</reference>
<evidence type="ECO:0000256" key="3">
    <source>
        <dbReference type="ARBA" id="ARBA00022729"/>
    </source>
</evidence>
<comment type="similarity">
    <text evidence="1">Belongs to the peptidase S28 family.</text>
</comment>
<dbReference type="GO" id="GO:0070008">
    <property type="term" value="F:serine-type exopeptidase activity"/>
    <property type="evidence" value="ECO:0007669"/>
    <property type="project" value="InterPro"/>
</dbReference>
<name>A0A835RDL8_VANPL</name>
<dbReference type="GO" id="GO:0006508">
    <property type="term" value="P:proteolysis"/>
    <property type="evidence" value="ECO:0007669"/>
    <property type="project" value="UniProtKB-KW"/>
</dbReference>
<evidence type="ECO:0000256" key="4">
    <source>
        <dbReference type="ARBA" id="ARBA00022801"/>
    </source>
</evidence>
<gene>
    <name evidence="6" type="ORF">HPP92_012086</name>
</gene>
<dbReference type="PANTHER" id="PTHR11010">
    <property type="entry name" value="PROTEASE S28 PRO-X CARBOXYPEPTIDASE-RELATED"/>
    <property type="match status" value="1"/>
</dbReference>
<evidence type="ECO:0000256" key="2">
    <source>
        <dbReference type="ARBA" id="ARBA00022670"/>
    </source>
</evidence>
<keyword evidence="5" id="KW-0325">Glycoprotein</keyword>
<dbReference type="EMBL" id="JADCNM010000005">
    <property type="protein sequence ID" value="KAG0484002.1"/>
    <property type="molecule type" value="Genomic_DNA"/>
</dbReference>
<protein>
    <recommendedName>
        <fullName evidence="8">Lysosomal Pro-X carboxypeptidase</fullName>
    </recommendedName>
</protein>
<dbReference type="SUPFAM" id="SSF53474">
    <property type="entry name" value="alpha/beta-Hydrolases"/>
    <property type="match status" value="1"/>
</dbReference>
<keyword evidence="2" id="KW-0645">Protease</keyword>
<keyword evidence="3" id="KW-0732">Signal</keyword>
<dbReference type="Gene3D" id="3.40.50.1820">
    <property type="entry name" value="alpha/beta hydrolase"/>
    <property type="match status" value="1"/>
</dbReference>
<dbReference type="Pfam" id="PF05577">
    <property type="entry name" value="Peptidase_S28"/>
    <property type="match status" value="2"/>
</dbReference>
<evidence type="ECO:0000256" key="5">
    <source>
        <dbReference type="ARBA" id="ARBA00023180"/>
    </source>
</evidence>
<evidence type="ECO:0000313" key="7">
    <source>
        <dbReference type="Proteomes" id="UP000639772"/>
    </source>
</evidence>
<comment type="caution">
    <text evidence="6">The sequence shown here is derived from an EMBL/GenBank/DDBJ whole genome shotgun (WGS) entry which is preliminary data.</text>
</comment>
<dbReference type="PANTHER" id="PTHR11010:SF120">
    <property type="entry name" value="LYSOSOMAL PRO-X CARBOXYPEPTIDASE"/>
    <property type="match status" value="1"/>
</dbReference>
<dbReference type="InterPro" id="IPR008758">
    <property type="entry name" value="Peptidase_S28"/>
</dbReference>
<dbReference type="AlphaFoldDB" id="A0A835RDL8"/>
<dbReference type="OrthoDB" id="2130629at2759"/>
<organism evidence="6 7">
    <name type="scientific">Vanilla planifolia</name>
    <name type="common">Vanilla</name>
    <dbReference type="NCBI Taxonomy" id="51239"/>
    <lineage>
        <taxon>Eukaryota</taxon>
        <taxon>Viridiplantae</taxon>
        <taxon>Streptophyta</taxon>
        <taxon>Embryophyta</taxon>
        <taxon>Tracheophyta</taxon>
        <taxon>Spermatophyta</taxon>
        <taxon>Magnoliopsida</taxon>
        <taxon>Liliopsida</taxon>
        <taxon>Asparagales</taxon>
        <taxon>Orchidaceae</taxon>
        <taxon>Vanilloideae</taxon>
        <taxon>Vanilleae</taxon>
        <taxon>Vanilla</taxon>
    </lineage>
</organism>
<accession>A0A835RDL8</accession>
<dbReference type="Proteomes" id="UP000639772">
    <property type="component" value="Unassembled WGS sequence"/>
</dbReference>
<sequence>MFEGKLKGAMEAKQREATEYPGFEFRTYSQTLDHFNYGPESFTTFPQRYAINFKYWGGANSTSPIFFFLGDWCNVERHVELFGFLEENAPSFRALLVFAEHRYYGESYPFGSKELAYTNSSTLKYFSSEQALADYAQLLRDLKANLSAVNSPVIAFGADYSGMLASWFRLKYPHMVIGALASSAPILYFDNITPQNGYCSVTTEDFRNIKRVLQKFGSNIIFSNGLRDPFSIGGVLQNISDTIVALTTTKGSDCLDLFESNSKDPDWLVAQRKAEVDIMKRWIEEYRMIPKE</sequence>
<evidence type="ECO:0000256" key="1">
    <source>
        <dbReference type="ARBA" id="ARBA00011079"/>
    </source>
</evidence>
<dbReference type="InterPro" id="IPR029058">
    <property type="entry name" value="AB_hydrolase_fold"/>
</dbReference>
<proteinExistence type="inferred from homology"/>
<evidence type="ECO:0008006" key="8">
    <source>
        <dbReference type="Google" id="ProtNLM"/>
    </source>
</evidence>
<dbReference type="GO" id="GO:0008239">
    <property type="term" value="F:dipeptidyl-peptidase activity"/>
    <property type="evidence" value="ECO:0007669"/>
    <property type="project" value="TreeGrafter"/>
</dbReference>
<keyword evidence="4" id="KW-0378">Hydrolase</keyword>